<dbReference type="OrthoDB" id="6194710at2"/>
<accession>A0A2P6M933</accession>
<keyword evidence="2" id="KW-1185">Reference proteome</keyword>
<gene>
    <name evidence="1" type="ORF">C6N40_06825</name>
</gene>
<dbReference type="RefSeq" id="WP_106990266.1">
    <property type="nucleotide sequence ID" value="NZ_KZ679088.1"/>
</dbReference>
<name>A0A2P6M933_9GAMM</name>
<evidence type="ECO:0000313" key="2">
    <source>
        <dbReference type="Proteomes" id="UP000241736"/>
    </source>
</evidence>
<sequence length="291" mass="30220">MSKPELSVLAALALELAPGATPGKSALDVATAGELAGLVARDLAKLVPEAADLDLGLVAGLFDPVELLRPGWPVHAELERLVARAPGAAGGRVVGFGADDAGLPESMRPSAEFAGGPLKLLPLLLRGDPASVAPVGERLEQVLLDTGMAGADTALLAQSGFAVPVEHARLLTLNDLAAMMAMQYEHVGLAPMWPLLEAALLAPGAVQWLDAPPEPLAVYENGGVRMALLDIDAWAEGGFAPADTDAGRLARAFERFQMRQRQLAAVLEAHGVPVTFDHCPAGRDPRSVLAE</sequence>
<evidence type="ECO:0000313" key="1">
    <source>
        <dbReference type="EMBL" id="PRH82493.1"/>
    </source>
</evidence>
<organism evidence="1 2">
    <name type="scientific">Arenimonas caeni</name>
    <dbReference type="NCBI Taxonomy" id="2058085"/>
    <lineage>
        <taxon>Bacteria</taxon>
        <taxon>Pseudomonadati</taxon>
        <taxon>Pseudomonadota</taxon>
        <taxon>Gammaproteobacteria</taxon>
        <taxon>Lysobacterales</taxon>
        <taxon>Lysobacteraceae</taxon>
        <taxon>Arenimonas</taxon>
    </lineage>
</organism>
<reference evidence="1 2" key="1">
    <citation type="submission" date="2018-03" db="EMBL/GenBank/DDBJ databases">
        <title>Arenimonas caeni sp. nov., isolated from activated sludge.</title>
        <authorList>
            <person name="Liu H."/>
        </authorList>
    </citation>
    <scope>NUCLEOTIDE SEQUENCE [LARGE SCALE GENOMIC DNA]</scope>
    <source>
        <strain evidence="2">z29</strain>
    </source>
</reference>
<dbReference type="AlphaFoldDB" id="A0A2P6M933"/>
<comment type="caution">
    <text evidence="1">The sequence shown here is derived from an EMBL/GenBank/DDBJ whole genome shotgun (WGS) entry which is preliminary data.</text>
</comment>
<dbReference type="Proteomes" id="UP000241736">
    <property type="component" value="Unassembled WGS sequence"/>
</dbReference>
<proteinExistence type="predicted"/>
<protein>
    <submittedName>
        <fullName evidence="1">Uncharacterized protein</fullName>
    </submittedName>
</protein>
<dbReference type="EMBL" id="PVLF01000007">
    <property type="protein sequence ID" value="PRH82493.1"/>
    <property type="molecule type" value="Genomic_DNA"/>
</dbReference>